<evidence type="ECO:0000313" key="6">
    <source>
        <dbReference type="EMBL" id="PKW26469.1"/>
    </source>
</evidence>
<dbReference type="GO" id="GO:0010181">
    <property type="term" value="F:FMN binding"/>
    <property type="evidence" value="ECO:0007669"/>
    <property type="project" value="InterPro"/>
</dbReference>
<dbReference type="PANTHER" id="PTHR33798">
    <property type="entry name" value="FLAVOPROTEIN OXYGENASE"/>
    <property type="match status" value="1"/>
</dbReference>
<dbReference type="PANTHER" id="PTHR33798:SF5">
    <property type="entry name" value="FLAVIN REDUCTASE LIKE DOMAIN-CONTAINING PROTEIN"/>
    <property type="match status" value="1"/>
</dbReference>
<gene>
    <name evidence="6" type="ORF">ATL31_1280</name>
</gene>
<dbReference type="InterPro" id="IPR012349">
    <property type="entry name" value="Split_barrel_FMN-bd"/>
</dbReference>
<sequence>MRHELPVQHGPEAERMRAGAAYRLMTASVVPRPIAWVSSRSAGGVDNLAPHSFFTVVSTDPAMLAFTSVGRKDTLNNIEATGEFVVNVATEPAFEVVNGTSADYPPDIGEFDAQGVEREPSLTVAPPRVAMSPVAFECRLHEVRPTGNCFVVVGLVLHVAVAESVAVGDDMLRRPHVDIRALDPLSRLGADEWGRLGEIREIRRPTYDG</sequence>
<reference evidence="6 7" key="1">
    <citation type="submission" date="2017-12" db="EMBL/GenBank/DDBJ databases">
        <title>Sequencing the genomes of 1000 Actinobacteria strains.</title>
        <authorList>
            <person name="Klenk H.-P."/>
        </authorList>
    </citation>
    <scope>NUCLEOTIDE SEQUENCE [LARGE SCALE GENOMIC DNA]</scope>
    <source>
        <strain evidence="6 7">DSM 12806</strain>
    </source>
</reference>
<evidence type="ECO:0000313" key="7">
    <source>
        <dbReference type="Proteomes" id="UP000233781"/>
    </source>
</evidence>
<proteinExistence type="inferred from homology"/>
<dbReference type="OrthoDB" id="9794638at2"/>
<name>A0A2N3YI00_9MICO</name>
<dbReference type="RefSeq" id="WP_101395032.1">
    <property type="nucleotide sequence ID" value="NZ_PJNE01000001.1"/>
</dbReference>
<dbReference type="Pfam" id="PF01613">
    <property type="entry name" value="Flavin_Reduct"/>
    <property type="match status" value="1"/>
</dbReference>
<comment type="caution">
    <text evidence="6">The sequence shown here is derived from an EMBL/GenBank/DDBJ whole genome shotgun (WGS) entry which is preliminary data.</text>
</comment>
<evidence type="ECO:0000256" key="1">
    <source>
        <dbReference type="ARBA" id="ARBA00001917"/>
    </source>
</evidence>
<dbReference type="EMBL" id="PJNE01000001">
    <property type="protein sequence ID" value="PKW26469.1"/>
    <property type="molecule type" value="Genomic_DNA"/>
</dbReference>
<accession>A0A2N3YI00</accession>
<dbReference type="Proteomes" id="UP000233781">
    <property type="component" value="Unassembled WGS sequence"/>
</dbReference>
<feature type="domain" description="Flavin reductase like" evidence="5">
    <location>
        <begin position="27"/>
        <end position="171"/>
    </location>
</feature>
<comment type="similarity">
    <text evidence="4">Belongs to the flavoredoxin family.</text>
</comment>
<dbReference type="InterPro" id="IPR002563">
    <property type="entry name" value="Flavin_Rdtase-like_dom"/>
</dbReference>
<evidence type="ECO:0000256" key="4">
    <source>
        <dbReference type="ARBA" id="ARBA00038054"/>
    </source>
</evidence>
<dbReference type="SMART" id="SM00903">
    <property type="entry name" value="Flavin_Reduct"/>
    <property type="match status" value="1"/>
</dbReference>
<evidence type="ECO:0000256" key="2">
    <source>
        <dbReference type="ARBA" id="ARBA00022630"/>
    </source>
</evidence>
<protein>
    <submittedName>
        <fullName evidence="6">Flavin reductase (DIM6/NTAB) family NADH-FMN oxidoreductase RutF</fullName>
    </submittedName>
</protein>
<evidence type="ECO:0000256" key="3">
    <source>
        <dbReference type="ARBA" id="ARBA00022643"/>
    </source>
</evidence>
<dbReference type="AlphaFoldDB" id="A0A2N3YI00"/>
<dbReference type="SUPFAM" id="SSF50475">
    <property type="entry name" value="FMN-binding split barrel"/>
    <property type="match status" value="1"/>
</dbReference>
<keyword evidence="3" id="KW-0288">FMN</keyword>
<keyword evidence="2" id="KW-0285">Flavoprotein</keyword>
<evidence type="ECO:0000259" key="5">
    <source>
        <dbReference type="SMART" id="SM00903"/>
    </source>
</evidence>
<organism evidence="6 7">
    <name type="scientific">Phycicoccus duodecadis</name>
    <dbReference type="NCBI Taxonomy" id="173053"/>
    <lineage>
        <taxon>Bacteria</taxon>
        <taxon>Bacillati</taxon>
        <taxon>Actinomycetota</taxon>
        <taxon>Actinomycetes</taxon>
        <taxon>Micrococcales</taxon>
        <taxon>Intrasporangiaceae</taxon>
        <taxon>Phycicoccus</taxon>
    </lineage>
</organism>
<comment type="cofactor">
    <cofactor evidence="1">
        <name>FMN</name>
        <dbReference type="ChEBI" id="CHEBI:58210"/>
    </cofactor>
</comment>
<dbReference type="GO" id="GO:0016646">
    <property type="term" value="F:oxidoreductase activity, acting on the CH-NH group of donors, NAD or NADP as acceptor"/>
    <property type="evidence" value="ECO:0007669"/>
    <property type="project" value="UniProtKB-ARBA"/>
</dbReference>
<keyword evidence="7" id="KW-1185">Reference proteome</keyword>
<dbReference type="Gene3D" id="2.30.110.10">
    <property type="entry name" value="Electron Transport, Fmn-binding Protein, Chain A"/>
    <property type="match status" value="1"/>
</dbReference>